<evidence type="ECO:0000313" key="8">
    <source>
        <dbReference type="Proteomes" id="UP000886742"/>
    </source>
</evidence>
<keyword evidence="3 5" id="KW-1133">Transmembrane helix</keyword>
<proteinExistence type="predicted"/>
<organism evidence="7 8">
    <name type="scientific">Candidatus Enterousia intestinigallinarum</name>
    <dbReference type="NCBI Taxonomy" id="2840790"/>
    <lineage>
        <taxon>Bacteria</taxon>
        <taxon>Pseudomonadati</taxon>
        <taxon>Pseudomonadota</taxon>
        <taxon>Alphaproteobacteria</taxon>
        <taxon>Candidatus Enterousia</taxon>
    </lineage>
</organism>
<dbReference type="GO" id="GO:0016020">
    <property type="term" value="C:membrane"/>
    <property type="evidence" value="ECO:0007669"/>
    <property type="project" value="UniProtKB-SubCell"/>
</dbReference>
<evidence type="ECO:0000256" key="2">
    <source>
        <dbReference type="ARBA" id="ARBA00022692"/>
    </source>
</evidence>
<keyword evidence="2 5" id="KW-0812">Transmembrane</keyword>
<dbReference type="AlphaFoldDB" id="A0A9D1JW22"/>
<dbReference type="InterPro" id="IPR007430">
    <property type="entry name" value="VirB8"/>
</dbReference>
<feature type="transmembrane region" description="Helical" evidence="5">
    <location>
        <begin position="14"/>
        <end position="37"/>
    </location>
</feature>
<dbReference type="SUPFAM" id="SSF54427">
    <property type="entry name" value="NTF2-like"/>
    <property type="match status" value="1"/>
</dbReference>
<accession>A0A9D1JW22</accession>
<sequence length="229" mass="26206">MQNRVEPPILLSRLLTFVFAAMLVVLGVLGVTLYNMYPLDRPQVFFLMSTPRNDINVVLAELPLDDAYIDSFKRTFIREYIRARNEIVPNAREMRTKWGNDVDGVVYTWSTPEIYNAFAQTDMYNAWMGGVPDFDFSCSVEFDTKEAPAIEPRNTNEYAVTFQYFCADSNRQMPTKEYKIRIKLDMADDATIKWSDRLNNPLGVRVSEYVVESGNGDPLDTGYLATAAQ</sequence>
<evidence type="ECO:0000256" key="3">
    <source>
        <dbReference type="ARBA" id="ARBA00022989"/>
    </source>
</evidence>
<dbReference type="InterPro" id="IPR032710">
    <property type="entry name" value="NTF2-like_dom_sf"/>
</dbReference>
<protein>
    <recommendedName>
        <fullName evidence="6">Bacterial virulence protein VirB8 domain-containing protein</fullName>
    </recommendedName>
</protein>
<gene>
    <name evidence="7" type="ORF">IAD02_00765</name>
</gene>
<evidence type="ECO:0000256" key="5">
    <source>
        <dbReference type="SAM" id="Phobius"/>
    </source>
</evidence>
<reference evidence="7" key="1">
    <citation type="submission" date="2020-10" db="EMBL/GenBank/DDBJ databases">
        <authorList>
            <person name="Gilroy R."/>
        </authorList>
    </citation>
    <scope>NUCLEOTIDE SEQUENCE</scope>
    <source>
        <strain evidence="7">ChiGjej3B3-5194</strain>
    </source>
</reference>
<evidence type="ECO:0000256" key="4">
    <source>
        <dbReference type="ARBA" id="ARBA00023136"/>
    </source>
</evidence>
<reference evidence="7" key="2">
    <citation type="journal article" date="2021" name="PeerJ">
        <title>Extensive microbial diversity within the chicken gut microbiome revealed by metagenomics and culture.</title>
        <authorList>
            <person name="Gilroy R."/>
            <person name="Ravi A."/>
            <person name="Getino M."/>
            <person name="Pursley I."/>
            <person name="Horton D.L."/>
            <person name="Alikhan N.F."/>
            <person name="Baker D."/>
            <person name="Gharbi K."/>
            <person name="Hall N."/>
            <person name="Watson M."/>
            <person name="Adriaenssens E.M."/>
            <person name="Foster-Nyarko E."/>
            <person name="Jarju S."/>
            <person name="Secka A."/>
            <person name="Antonio M."/>
            <person name="Oren A."/>
            <person name="Chaudhuri R.R."/>
            <person name="La Ragione R."/>
            <person name="Hildebrand F."/>
            <person name="Pallen M.J."/>
        </authorList>
    </citation>
    <scope>NUCLEOTIDE SEQUENCE</scope>
    <source>
        <strain evidence="7">ChiGjej3B3-5194</strain>
    </source>
</reference>
<feature type="domain" description="Bacterial virulence protein VirB8" evidence="6">
    <location>
        <begin position="12"/>
        <end position="210"/>
    </location>
</feature>
<comment type="caution">
    <text evidence="7">The sequence shown here is derived from an EMBL/GenBank/DDBJ whole genome shotgun (WGS) entry which is preliminary data.</text>
</comment>
<dbReference type="EMBL" id="DVJI01000005">
    <property type="protein sequence ID" value="HIS70508.1"/>
    <property type="molecule type" value="Genomic_DNA"/>
</dbReference>
<evidence type="ECO:0000256" key="1">
    <source>
        <dbReference type="ARBA" id="ARBA00004167"/>
    </source>
</evidence>
<dbReference type="Pfam" id="PF04335">
    <property type="entry name" value="VirB8"/>
    <property type="match status" value="1"/>
</dbReference>
<keyword evidence="4 5" id="KW-0472">Membrane</keyword>
<evidence type="ECO:0000313" key="7">
    <source>
        <dbReference type="EMBL" id="HIS70508.1"/>
    </source>
</evidence>
<dbReference type="Gene3D" id="3.10.450.230">
    <property type="entry name" value="VirB8 protein"/>
    <property type="match status" value="1"/>
</dbReference>
<dbReference type="Proteomes" id="UP000886742">
    <property type="component" value="Unassembled WGS sequence"/>
</dbReference>
<evidence type="ECO:0000259" key="6">
    <source>
        <dbReference type="Pfam" id="PF04335"/>
    </source>
</evidence>
<comment type="subcellular location">
    <subcellularLocation>
        <location evidence="1">Membrane</location>
        <topology evidence="1">Single-pass membrane protein</topology>
    </subcellularLocation>
</comment>
<name>A0A9D1JW22_9PROT</name>